<accession>A0A1I4K7E1</accession>
<organism evidence="11 12">
    <name type="scientific">Methanobrevibacter olleyae</name>
    <dbReference type="NCBI Taxonomy" id="294671"/>
    <lineage>
        <taxon>Archaea</taxon>
        <taxon>Methanobacteriati</taxon>
        <taxon>Methanobacteriota</taxon>
        <taxon>Methanomada group</taxon>
        <taxon>Methanobacteria</taxon>
        <taxon>Methanobacteriales</taxon>
        <taxon>Methanobacteriaceae</taxon>
        <taxon>Methanobrevibacter</taxon>
    </lineage>
</organism>
<dbReference type="InterPro" id="IPR011604">
    <property type="entry name" value="PDDEXK-like_dom_sf"/>
</dbReference>
<evidence type="ECO:0000256" key="8">
    <source>
        <dbReference type="ARBA" id="ARBA00023211"/>
    </source>
</evidence>
<protein>
    <recommendedName>
        <fullName evidence="9">CRISPR-associated exonuclease Cas4</fullName>
        <ecNumber evidence="9">3.1.12.1</ecNumber>
    </recommendedName>
</protein>
<keyword evidence="3 9" id="KW-0378">Hydrolase</keyword>
<evidence type="ECO:0000256" key="5">
    <source>
        <dbReference type="ARBA" id="ARBA00023004"/>
    </source>
</evidence>
<dbReference type="Pfam" id="PF01930">
    <property type="entry name" value="Cas_Cas4"/>
    <property type="match status" value="1"/>
</dbReference>
<dbReference type="AlphaFoldDB" id="A0A1I4K7E1"/>
<dbReference type="Gene3D" id="3.90.320.10">
    <property type="match status" value="1"/>
</dbReference>
<evidence type="ECO:0000256" key="7">
    <source>
        <dbReference type="ARBA" id="ARBA00023118"/>
    </source>
</evidence>
<keyword evidence="5 9" id="KW-0408">Iron</keyword>
<dbReference type="GO" id="GO:0004527">
    <property type="term" value="F:exonuclease activity"/>
    <property type="evidence" value="ECO:0007669"/>
    <property type="project" value="UniProtKB-KW"/>
</dbReference>
<dbReference type="EMBL" id="FOTL01000034">
    <property type="protein sequence ID" value="SFL74521.1"/>
    <property type="molecule type" value="Genomic_DNA"/>
</dbReference>
<keyword evidence="7 9" id="KW-0051">Antiviral defense</keyword>
<dbReference type="InterPro" id="IPR022765">
    <property type="entry name" value="Dna2/Cas4_DUF83"/>
</dbReference>
<evidence type="ECO:0000256" key="4">
    <source>
        <dbReference type="ARBA" id="ARBA00022839"/>
    </source>
</evidence>
<evidence type="ECO:0000256" key="9">
    <source>
        <dbReference type="RuleBase" id="RU365022"/>
    </source>
</evidence>
<evidence type="ECO:0000256" key="3">
    <source>
        <dbReference type="ARBA" id="ARBA00022801"/>
    </source>
</evidence>
<keyword evidence="4 9" id="KW-0269">Exonuclease</keyword>
<feature type="domain" description="DUF83" evidence="10">
    <location>
        <begin position="1"/>
        <end position="155"/>
    </location>
</feature>
<sequence>MIQYYVTCKRELWFFANQINMNYNNNDIDIGRFIHEKSYSRENKEIQFDNMVFDYVRNKNNLTIFEVKKSSSLTIGARYQLYFYLYNMRNCGKKLKGVLVYPKERKREEIILNDEIIEEMDNIIKGIEHIVNLNIPPKAIKKPYCKGCSFFELCMV</sequence>
<gene>
    <name evidence="11" type="ORF">SAMN02910297_01653</name>
</gene>
<evidence type="ECO:0000259" key="10">
    <source>
        <dbReference type="Pfam" id="PF01930"/>
    </source>
</evidence>
<comment type="function">
    <text evidence="9">CRISPR (clustered regularly interspaced short palindromic repeat) is an adaptive immune system that provides protection against mobile genetic elements (viruses, transposable elements and conjugative plasmids). CRISPR clusters contain sequences complementary to antecedent mobile elements and target invading nucleic acids. CRISPR clusters are transcribed and processed into CRISPR RNA (crRNA).</text>
</comment>
<dbReference type="GO" id="GO:0046872">
    <property type="term" value="F:metal ion binding"/>
    <property type="evidence" value="ECO:0007669"/>
    <property type="project" value="UniProtKB-KW"/>
</dbReference>
<dbReference type="PANTHER" id="PTHR37168:SF2">
    <property type="entry name" value="CRISPR-ASSOCIATED EXONUCLEASE CAS4"/>
    <property type="match status" value="1"/>
</dbReference>
<dbReference type="InterPro" id="IPR013343">
    <property type="entry name" value="CRISPR-assoc_prot_Cas4"/>
</dbReference>
<keyword evidence="2 9" id="KW-0479">Metal-binding</keyword>
<comment type="similarity">
    <text evidence="9">Belongs to the CRISPR-associated exonuclease Cas4 family.</text>
</comment>
<dbReference type="RefSeq" id="WP_074798852.1">
    <property type="nucleotide sequence ID" value="NZ_FOTL01000034.1"/>
</dbReference>
<evidence type="ECO:0000313" key="12">
    <source>
        <dbReference type="Proteomes" id="UP000183442"/>
    </source>
</evidence>
<keyword evidence="8 9" id="KW-0464">Manganese</keyword>
<dbReference type="OrthoDB" id="42881at2157"/>
<keyword evidence="1 9" id="KW-0540">Nuclease</keyword>
<dbReference type="Proteomes" id="UP000183442">
    <property type="component" value="Unassembled WGS sequence"/>
</dbReference>
<dbReference type="PANTHER" id="PTHR37168">
    <property type="entry name" value="CRISPR-ASSOCIATED EXONUCLEASE CAS4"/>
    <property type="match status" value="1"/>
</dbReference>
<dbReference type="EC" id="3.1.12.1" evidence="9"/>
<proteinExistence type="inferred from homology"/>
<comment type="cofactor">
    <cofactor evidence="9">
        <name>Mg(2+)</name>
        <dbReference type="ChEBI" id="CHEBI:18420"/>
    </cofactor>
    <cofactor evidence="9">
        <name>Mn(2+)</name>
        <dbReference type="ChEBI" id="CHEBI:29035"/>
    </cofactor>
    <text evidence="9">Mg(2+) or Mn(2+) required for ssDNA cleavage activity.</text>
</comment>
<evidence type="ECO:0000256" key="6">
    <source>
        <dbReference type="ARBA" id="ARBA00023014"/>
    </source>
</evidence>
<dbReference type="GO" id="GO:0051607">
    <property type="term" value="P:defense response to virus"/>
    <property type="evidence" value="ECO:0007669"/>
    <property type="project" value="UniProtKB-KW"/>
</dbReference>
<dbReference type="GO" id="GO:0051536">
    <property type="term" value="F:iron-sulfur cluster binding"/>
    <property type="evidence" value="ECO:0007669"/>
    <property type="project" value="UniProtKB-KW"/>
</dbReference>
<evidence type="ECO:0000256" key="2">
    <source>
        <dbReference type="ARBA" id="ARBA00022723"/>
    </source>
</evidence>
<dbReference type="NCBIfam" id="TIGR00372">
    <property type="entry name" value="cas4"/>
    <property type="match status" value="1"/>
</dbReference>
<evidence type="ECO:0000256" key="1">
    <source>
        <dbReference type="ARBA" id="ARBA00022722"/>
    </source>
</evidence>
<comment type="cofactor">
    <cofactor evidence="9">
        <name>iron-sulfur cluster</name>
        <dbReference type="ChEBI" id="CHEBI:30408"/>
    </cofactor>
</comment>
<keyword evidence="6 9" id="KW-0411">Iron-sulfur</keyword>
<evidence type="ECO:0000313" key="11">
    <source>
        <dbReference type="EMBL" id="SFL74521.1"/>
    </source>
</evidence>
<name>A0A1I4K7E1_METOL</name>
<reference evidence="12" key="1">
    <citation type="submission" date="2016-10" db="EMBL/GenBank/DDBJ databases">
        <authorList>
            <person name="Varghese N."/>
        </authorList>
    </citation>
    <scope>NUCLEOTIDE SEQUENCE [LARGE SCALE GENOMIC DNA]</scope>
    <source>
        <strain evidence="12">DSM 16632</strain>
    </source>
</reference>